<reference evidence="1 2" key="1">
    <citation type="submission" date="2018-05" db="EMBL/GenBank/DDBJ databases">
        <title>Freshwater and sediment microbial communities from various areas in North America, analyzing microbe dynamics in response to fracking.</title>
        <authorList>
            <person name="Lamendella R."/>
        </authorList>
    </citation>
    <scope>NUCLEOTIDE SEQUENCE [LARGE SCALE GENOMIC DNA]</scope>
    <source>
        <strain evidence="1 2">15_TX</strain>
    </source>
</reference>
<gene>
    <name evidence="1" type="ORF">DFO73_101503</name>
</gene>
<dbReference type="PANTHER" id="PTHR43422">
    <property type="entry name" value="THIAMINE THIAZOLE SYNTHASE"/>
    <property type="match status" value="1"/>
</dbReference>
<dbReference type="AlphaFoldDB" id="A0A2V3A833"/>
<evidence type="ECO:0000313" key="1">
    <source>
        <dbReference type="EMBL" id="PWW32240.1"/>
    </source>
</evidence>
<comment type="caution">
    <text evidence="1">The sequence shown here is derived from an EMBL/GenBank/DDBJ whole genome shotgun (WGS) entry which is preliminary data.</text>
</comment>
<evidence type="ECO:0000313" key="2">
    <source>
        <dbReference type="Proteomes" id="UP000247150"/>
    </source>
</evidence>
<name>A0A2V3A833_9BACI</name>
<proteinExistence type="predicted"/>
<dbReference type="Proteomes" id="UP000247150">
    <property type="component" value="Unassembled WGS sequence"/>
</dbReference>
<dbReference type="EMBL" id="QGTW01000001">
    <property type="protein sequence ID" value="PWW32240.1"/>
    <property type="molecule type" value="Genomic_DNA"/>
</dbReference>
<dbReference type="PANTHER" id="PTHR43422:SF3">
    <property type="entry name" value="THIAMINE THIAZOLE SYNTHASE"/>
    <property type="match status" value="1"/>
</dbReference>
<dbReference type="Gene3D" id="3.50.50.60">
    <property type="entry name" value="FAD/NAD(P)-binding domain"/>
    <property type="match status" value="1"/>
</dbReference>
<dbReference type="SUPFAM" id="SSF51905">
    <property type="entry name" value="FAD/NAD(P)-binding domain"/>
    <property type="match status" value="1"/>
</dbReference>
<organism evidence="1 2">
    <name type="scientific">Cytobacillus oceanisediminis</name>
    <dbReference type="NCBI Taxonomy" id="665099"/>
    <lineage>
        <taxon>Bacteria</taxon>
        <taxon>Bacillati</taxon>
        <taxon>Bacillota</taxon>
        <taxon>Bacilli</taxon>
        <taxon>Bacillales</taxon>
        <taxon>Bacillaceae</taxon>
        <taxon>Cytobacillus</taxon>
    </lineage>
</organism>
<protein>
    <submittedName>
        <fullName evidence="1">Flavin-dependent dehydrogenase</fullName>
    </submittedName>
</protein>
<accession>A0A2V3A833</accession>
<sequence>MEKVIVIGGSIAGKLAAKALSHTFRQVIILEAGQRWKEKAPRKNVPQSYHPHVLLKGGEDAIEKLFPHFLDQLIEDGSIVNNFTRDLKWYHFGFWKQQFPGELVMVQQSRPMLEWHLQHRIDQVSNITTKYETKAEQLLLDHQRNKISGVRVRSLKTGREEELLANMVVDASGFGSKSVEWLKSYGIEVKEEKVWIQLFYATRFFRLKNQDRPDWCNLLISPSFPENPYGAFIQTIEENRFSVTFSGYANERAPKTNEEFFAYAQKLPVPDVLHFLEQVEPISEIKIHKIPYQVRRRFDLADVPEGFLVVGDAHCRFDPVFGQGISVAAMEALELESYFKYFAYPDKGFTKTFHKRISNLIATPWEMATTEAFRHPDINGDRPLLQPIKQWYSKKVYQLSAFDSEAYLRLVRVMNLMRPPLHLFHPKVGFAILTNQKKKIKKQKNVKKPTSFER</sequence>
<dbReference type="InterPro" id="IPR036188">
    <property type="entry name" value="FAD/NAD-bd_sf"/>
</dbReference>